<dbReference type="Proteomes" id="UP000232196">
    <property type="component" value="Unassembled WGS sequence"/>
</dbReference>
<keyword evidence="3" id="KW-1185">Reference proteome</keyword>
<evidence type="ECO:0000313" key="2">
    <source>
        <dbReference type="EMBL" id="PJZ26603.1"/>
    </source>
</evidence>
<reference evidence="2 3" key="1">
    <citation type="submission" date="2017-07" db="EMBL/GenBank/DDBJ databases">
        <title>Leptospira spp. isolated from tropical soils.</title>
        <authorList>
            <person name="Thibeaux R."/>
            <person name="Iraola G."/>
            <person name="Ferres I."/>
            <person name="Bierque E."/>
            <person name="Girault D."/>
            <person name="Soupe-Gilbert M.-E."/>
            <person name="Picardeau M."/>
            <person name="Goarant C."/>
        </authorList>
    </citation>
    <scope>NUCLEOTIDE SEQUENCE [LARGE SCALE GENOMIC DNA]</scope>
    <source>
        <strain evidence="2 3">MCA1-C-A1</strain>
    </source>
</reference>
<dbReference type="SUPFAM" id="SSF51206">
    <property type="entry name" value="cAMP-binding domain-like"/>
    <property type="match status" value="1"/>
</dbReference>
<dbReference type="Gene3D" id="2.60.120.10">
    <property type="entry name" value="Jelly Rolls"/>
    <property type="match status" value="1"/>
</dbReference>
<dbReference type="Pfam" id="PF00027">
    <property type="entry name" value="cNMP_binding"/>
    <property type="match status" value="1"/>
</dbReference>
<dbReference type="GO" id="GO:0030552">
    <property type="term" value="F:cAMP binding"/>
    <property type="evidence" value="ECO:0007669"/>
    <property type="project" value="TreeGrafter"/>
</dbReference>
<dbReference type="PRINTS" id="PR00103">
    <property type="entry name" value="CAMPKINASE"/>
</dbReference>
<dbReference type="EMBL" id="NPDN01000002">
    <property type="protein sequence ID" value="PJZ26603.1"/>
    <property type="molecule type" value="Genomic_DNA"/>
</dbReference>
<dbReference type="GO" id="GO:0004862">
    <property type="term" value="F:cAMP-dependent protein kinase inhibitor activity"/>
    <property type="evidence" value="ECO:0007669"/>
    <property type="project" value="TreeGrafter"/>
</dbReference>
<sequence length="175" mass="20124">MNFLQLPIWKKIIKKKGTSNPEIMRFLRETSVFGKLKRRTLHEIARLVHVRQYSEGEEIFRQGEAGAGFYMIFDGKVTIRSVRDGVELDLAHLDQHSFFGELSLFSEERRTATAIAQEPSTLLGFFQPDLKEIIETKPKIGIEILLSLTGVVVERLQKTNQLLEKAYYKGKQKNA</sequence>
<feature type="domain" description="Cyclic nucleotide-binding" evidence="1">
    <location>
        <begin position="32"/>
        <end position="134"/>
    </location>
</feature>
<dbReference type="PANTHER" id="PTHR11635">
    <property type="entry name" value="CAMP-DEPENDENT PROTEIN KINASE REGULATORY CHAIN"/>
    <property type="match status" value="1"/>
</dbReference>
<gene>
    <name evidence="2" type="ORF">CH357_03675</name>
</gene>
<organism evidence="2 3">
    <name type="scientific">Leptospira hartskeerlii</name>
    <dbReference type="NCBI Taxonomy" id="2023177"/>
    <lineage>
        <taxon>Bacteria</taxon>
        <taxon>Pseudomonadati</taxon>
        <taxon>Spirochaetota</taxon>
        <taxon>Spirochaetia</taxon>
        <taxon>Leptospirales</taxon>
        <taxon>Leptospiraceae</taxon>
        <taxon>Leptospira</taxon>
    </lineage>
</organism>
<dbReference type="PROSITE" id="PS00889">
    <property type="entry name" value="CNMP_BINDING_2"/>
    <property type="match status" value="1"/>
</dbReference>
<dbReference type="GO" id="GO:0034236">
    <property type="term" value="F:protein kinase A catalytic subunit binding"/>
    <property type="evidence" value="ECO:0007669"/>
    <property type="project" value="TreeGrafter"/>
</dbReference>
<dbReference type="InterPro" id="IPR050503">
    <property type="entry name" value="cAMP-dep_PK_reg_su-like"/>
</dbReference>
<dbReference type="InterPro" id="IPR014710">
    <property type="entry name" value="RmlC-like_jellyroll"/>
</dbReference>
<comment type="caution">
    <text evidence="2">The sequence shown here is derived from an EMBL/GenBank/DDBJ whole genome shotgun (WGS) entry which is preliminary data.</text>
</comment>
<dbReference type="GO" id="GO:0005952">
    <property type="term" value="C:cAMP-dependent protein kinase complex"/>
    <property type="evidence" value="ECO:0007669"/>
    <property type="project" value="InterPro"/>
</dbReference>
<dbReference type="AlphaFoldDB" id="A0A2M9XG01"/>
<protein>
    <submittedName>
        <fullName evidence="2">cAMP-binding protein</fullName>
    </submittedName>
</protein>
<dbReference type="GO" id="GO:0005829">
    <property type="term" value="C:cytosol"/>
    <property type="evidence" value="ECO:0007669"/>
    <property type="project" value="TreeGrafter"/>
</dbReference>
<dbReference type="InterPro" id="IPR018488">
    <property type="entry name" value="cNMP-bd_CS"/>
</dbReference>
<dbReference type="RefSeq" id="WP_100705424.1">
    <property type="nucleotide sequence ID" value="NZ_NPDL01000002.1"/>
</dbReference>
<name>A0A2M9XG01_9LEPT</name>
<evidence type="ECO:0000259" key="1">
    <source>
        <dbReference type="PROSITE" id="PS50042"/>
    </source>
</evidence>
<dbReference type="SMART" id="SM00100">
    <property type="entry name" value="cNMP"/>
    <property type="match status" value="1"/>
</dbReference>
<accession>A0A2M9XG01</accession>
<evidence type="ECO:0000313" key="3">
    <source>
        <dbReference type="Proteomes" id="UP000232196"/>
    </source>
</evidence>
<dbReference type="InterPro" id="IPR018490">
    <property type="entry name" value="cNMP-bd_dom_sf"/>
</dbReference>
<proteinExistence type="predicted"/>
<dbReference type="CDD" id="cd00038">
    <property type="entry name" value="CAP_ED"/>
    <property type="match status" value="1"/>
</dbReference>
<dbReference type="OrthoDB" id="6881322at2"/>
<dbReference type="PANTHER" id="PTHR11635:SF166">
    <property type="entry name" value="CYCLIC NUCLEOTIDE-BINDING DOMAIN-CONTAINING PROTEIN"/>
    <property type="match status" value="1"/>
</dbReference>
<dbReference type="InterPro" id="IPR000595">
    <property type="entry name" value="cNMP-bd_dom"/>
</dbReference>
<dbReference type="PROSITE" id="PS50042">
    <property type="entry name" value="CNMP_BINDING_3"/>
    <property type="match status" value="1"/>
</dbReference>